<keyword evidence="3" id="KW-1185">Reference proteome</keyword>
<feature type="compositionally biased region" description="Acidic residues" evidence="1">
    <location>
        <begin position="242"/>
        <end position="268"/>
    </location>
</feature>
<dbReference type="Proteomes" id="UP000800041">
    <property type="component" value="Unassembled WGS sequence"/>
</dbReference>
<evidence type="ECO:0000313" key="3">
    <source>
        <dbReference type="Proteomes" id="UP000800041"/>
    </source>
</evidence>
<dbReference type="EMBL" id="ML977169">
    <property type="protein sequence ID" value="KAF1984172.1"/>
    <property type="molecule type" value="Genomic_DNA"/>
</dbReference>
<gene>
    <name evidence="2" type="ORF">K402DRAFT_395838</name>
</gene>
<name>A0A6G1GTN5_9PEZI</name>
<proteinExistence type="predicted"/>
<dbReference type="AlphaFoldDB" id="A0A6G1GTN5"/>
<organism evidence="2 3">
    <name type="scientific">Aulographum hederae CBS 113979</name>
    <dbReference type="NCBI Taxonomy" id="1176131"/>
    <lineage>
        <taxon>Eukaryota</taxon>
        <taxon>Fungi</taxon>
        <taxon>Dikarya</taxon>
        <taxon>Ascomycota</taxon>
        <taxon>Pezizomycotina</taxon>
        <taxon>Dothideomycetes</taxon>
        <taxon>Pleosporomycetidae</taxon>
        <taxon>Aulographales</taxon>
        <taxon>Aulographaceae</taxon>
    </lineage>
</organism>
<sequence length="268" mass="31620">MHTEALSELFSVATFHLRWDPLIAEDDLDYLFSSPQMLDNVWPHIEHFRIDDVGSLQTYYRYGPKRLYNMTINYFLNLVFRLNEHGKLRTMKIRYRGLPPGLFDEIDDLYYHSIFTVDDLLEPFVSLRAKERVKYMYSHCECKHEDVKKLPTFGVSKMTRRALRMTLAPEVNIVDRVWVEADQQQEWHFDTWELHDIDETSNLKLLKGLKYGDVIRSKTSQKKILGLEGKSWDDEFAPGYWESDEENDGESDGEIDGESDWESDGESD</sequence>
<feature type="region of interest" description="Disordered" evidence="1">
    <location>
        <begin position="232"/>
        <end position="268"/>
    </location>
</feature>
<evidence type="ECO:0000313" key="2">
    <source>
        <dbReference type="EMBL" id="KAF1984172.1"/>
    </source>
</evidence>
<accession>A0A6G1GTN5</accession>
<reference evidence="2" key="1">
    <citation type="journal article" date="2020" name="Stud. Mycol.">
        <title>101 Dothideomycetes genomes: a test case for predicting lifestyles and emergence of pathogens.</title>
        <authorList>
            <person name="Haridas S."/>
            <person name="Albert R."/>
            <person name="Binder M."/>
            <person name="Bloem J."/>
            <person name="Labutti K."/>
            <person name="Salamov A."/>
            <person name="Andreopoulos B."/>
            <person name="Baker S."/>
            <person name="Barry K."/>
            <person name="Bills G."/>
            <person name="Bluhm B."/>
            <person name="Cannon C."/>
            <person name="Castanera R."/>
            <person name="Culley D."/>
            <person name="Daum C."/>
            <person name="Ezra D."/>
            <person name="Gonzalez J."/>
            <person name="Henrissat B."/>
            <person name="Kuo A."/>
            <person name="Liang C."/>
            <person name="Lipzen A."/>
            <person name="Lutzoni F."/>
            <person name="Magnuson J."/>
            <person name="Mondo S."/>
            <person name="Nolan M."/>
            <person name="Ohm R."/>
            <person name="Pangilinan J."/>
            <person name="Park H.-J."/>
            <person name="Ramirez L."/>
            <person name="Alfaro M."/>
            <person name="Sun H."/>
            <person name="Tritt A."/>
            <person name="Yoshinaga Y."/>
            <person name="Zwiers L.-H."/>
            <person name="Turgeon B."/>
            <person name="Goodwin S."/>
            <person name="Spatafora J."/>
            <person name="Crous P."/>
            <person name="Grigoriev I."/>
        </authorList>
    </citation>
    <scope>NUCLEOTIDE SEQUENCE</scope>
    <source>
        <strain evidence="2">CBS 113979</strain>
    </source>
</reference>
<protein>
    <submittedName>
        <fullName evidence="2">Uncharacterized protein</fullName>
    </submittedName>
</protein>
<evidence type="ECO:0000256" key="1">
    <source>
        <dbReference type="SAM" id="MobiDB-lite"/>
    </source>
</evidence>